<comment type="caution">
    <text evidence="2">The sequence shown here is derived from an EMBL/GenBank/DDBJ whole genome shotgun (WGS) entry which is preliminary data.</text>
</comment>
<dbReference type="EMBL" id="MEHJ01000001">
    <property type="protein sequence ID" value="OEJ23365.1"/>
    <property type="molecule type" value="Genomic_DNA"/>
</dbReference>
<sequence>MTWLAPAKRWMDATLGEDQTAPRQRYTARRLHQGLAAGYGFDSATYSTICDYVQIRRPQIEAEIRRGRQHIEGMVPQAHLPGRRPGSTSPRLGTAMCRLWQGDPPGLRRH</sequence>
<evidence type="ECO:0000256" key="1">
    <source>
        <dbReference type="SAM" id="MobiDB-lite"/>
    </source>
</evidence>
<evidence type="ECO:0000313" key="2">
    <source>
        <dbReference type="EMBL" id="OEJ23365.1"/>
    </source>
</evidence>
<keyword evidence="3" id="KW-1185">Reference proteome</keyword>
<name>A0A1E5P1E5_9ACTN</name>
<accession>A0A1E5P1E5</accession>
<dbReference type="STRING" id="285458.BGM19_35360"/>
<evidence type="ECO:0000313" key="3">
    <source>
        <dbReference type="Proteomes" id="UP000095759"/>
    </source>
</evidence>
<gene>
    <name evidence="2" type="ORF">AS594_01490</name>
</gene>
<dbReference type="Proteomes" id="UP000095759">
    <property type="component" value="Unassembled WGS sequence"/>
</dbReference>
<proteinExistence type="predicted"/>
<protein>
    <submittedName>
        <fullName evidence="2">Uncharacterized protein</fullName>
    </submittedName>
</protein>
<organism evidence="2 3">
    <name type="scientific">Streptomyces agglomeratus</name>
    <dbReference type="NCBI Taxonomy" id="285458"/>
    <lineage>
        <taxon>Bacteria</taxon>
        <taxon>Bacillati</taxon>
        <taxon>Actinomycetota</taxon>
        <taxon>Actinomycetes</taxon>
        <taxon>Kitasatosporales</taxon>
        <taxon>Streptomycetaceae</taxon>
        <taxon>Streptomyces</taxon>
    </lineage>
</organism>
<dbReference type="AlphaFoldDB" id="A0A1E5P1E5"/>
<reference evidence="2 3" key="1">
    <citation type="submission" date="2016-08" db="EMBL/GenBank/DDBJ databases">
        <title>Complete genome sequence of Streptomyces agglomeratus strain 6-3-2, a novel anti-MRSA actinomycete isolated from Wuli of Tebit, China.</title>
        <authorList>
            <person name="Chen X."/>
        </authorList>
    </citation>
    <scope>NUCLEOTIDE SEQUENCE [LARGE SCALE GENOMIC DNA]</scope>
    <source>
        <strain evidence="2 3">6-3-2</strain>
    </source>
</reference>
<feature type="region of interest" description="Disordered" evidence="1">
    <location>
        <begin position="77"/>
        <end position="110"/>
    </location>
</feature>